<dbReference type="InterPro" id="IPR004501">
    <property type="entry name" value="PTS_EIIC_3"/>
</dbReference>
<keyword evidence="2 8" id="KW-0813">Transport</keyword>
<evidence type="ECO:0000256" key="8">
    <source>
        <dbReference type="PIRNR" id="PIRNR006351"/>
    </source>
</evidence>
<dbReference type="GO" id="GO:0009401">
    <property type="term" value="P:phosphoenolpyruvate-dependent sugar phosphotransferase system"/>
    <property type="evidence" value="ECO:0007669"/>
    <property type="project" value="InterPro"/>
</dbReference>
<feature type="transmembrane region" description="Helical" evidence="9">
    <location>
        <begin position="417"/>
        <end position="437"/>
    </location>
</feature>
<dbReference type="KEGG" id="lbk:LVISKB_0352"/>
<evidence type="ECO:0000256" key="5">
    <source>
        <dbReference type="ARBA" id="ARBA00022692"/>
    </source>
</evidence>
<reference evidence="11 12" key="1">
    <citation type="journal article" date="2013" name="PLoS ONE">
        <title>Genomic Analysis by Deep Sequencing of the Probiotic Lactobacillus brevis KB290 Harboring Nine Plasmids Reveals Genomic Stability.</title>
        <authorList>
            <person name="Fukao M."/>
            <person name="Oshima K."/>
            <person name="Morita H."/>
            <person name="Toh H."/>
            <person name="Suda W."/>
            <person name="Kim S.W."/>
            <person name="Suzuki S."/>
            <person name="Yakabe T."/>
            <person name="Hattori M."/>
            <person name="Yajima N."/>
        </authorList>
    </citation>
    <scope>NUCLEOTIDE SEQUENCE [LARGE SCALE GENOMIC DNA]</scope>
    <source>
        <strain evidence="11 12">KB290</strain>
    </source>
</reference>
<proteinExistence type="predicted"/>
<accession>M5ACF7</accession>
<name>M5ACF7_LEVBR</name>
<dbReference type="Proteomes" id="UP000012042">
    <property type="component" value="Chromosome"/>
</dbReference>
<dbReference type="InterPro" id="IPR051088">
    <property type="entry name" value="PTS_Sugar-EIIC/EIIB"/>
</dbReference>
<keyword evidence="7 8" id="KW-0472">Membrane</keyword>
<dbReference type="PATRIC" id="fig|1001583.3.peg.343"/>
<evidence type="ECO:0000313" key="12">
    <source>
        <dbReference type="Proteomes" id="UP000012042"/>
    </source>
</evidence>
<evidence type="ECO:0000256" key="9">
    <source>
        <dbReference type="SAM" id="Phobius"/>
    </source>
</evidence>
<dbReference type="PIRSF" id="PIRSF006351">
    <property type="entry name" value="PTS_EIIC-Cellobiose"/>
    <property type="match status" value="1"/>
</dbReference>
<sequence length="451" mass="48798">MYNRNNRKFQGGVEMKQPHLLRGLWQLNQRLSQWRMMQAITAALRLVYPFVLVMTFIDVIGQGFLMKTGFFYQIYHIGHWLPGITIWQQGFTALGLVINGVVAVMIAFATGYYLARSYHGDALTVGIMSALAFLTLNLNYGALGAAHAGVSGVPPFVTTNLGPQGIFLAIVIGLTVGWLASHLMRGVATWYLRHPRLGQLGWTGRIAIPLMSVLIMNGAIGLGLSWLNHGGLNGLVYQGLSNLVTNPGHRGLVILAVTALNNLFWWLGLIGPVSLAGNSAVTSLQNLAYAVQHGSGWGAPNPITLHTLGDAYANFGGAGMTLALVIAIWIGSKQVSYRRIANQTFLPNLVNLNEPILLGLPVLFNPILLIPFIVAPAVNIVLAWCAITWKLVPPIVYPVPRTTPGPLMAFLGTGGDWRAFILSLVCLVVSVLIYLPFIQVLNQEGGSDHAA</sequence>
<dbReference type="PANTHER" id="PTHR33989:SF4">
    <property type="entry name" value="PTS SYSTEM N,N'-DIACETYLCHITOBIOSE-SPECIFIC EIIC COMPONENT"/>
    <property type="match status" value="1"/>
</dbReference>
<evidence type="ECO:0000256" key="4">
    <source>
        <dbReference type="ARBA" id="ARBA00022597"/>
    </source>
</evidence>
<feature type="transmembrane region" description="Helical" evidence="9">
    <location>
        <begin position="166"/>
        <end position="185"/>
    </location>
</feature>
<feature type="transmembrane region" description="Helical" evidence="9">
    <location>
        <begin position="367"/>
        <end position="389"/>
    </location>
</feature>
<feature type="transmembrane region" description="Helical" evidence="9">
    <location>
        <begin position="46"/>
        <end position="66"/>
    </location>
</feature>
<dbReference type="PROSITE" id="PS51105">
    <property type="entry name" value="PTS_EIIC_TYPE_3"/>
    <property type="match status" value="1"/>
</dbReference>
<dbReference type="AlphaFoldDB" id="M5ACF7"/>
<organism evidence="11 12">
    <name type="scientific">Levilactobacillus brevis KB290</name>
    <dbReference type="NCBI Taxonomy" id="1001583"/>
    <lineage>
        <taxon>Bacteria</taxon>
        <taxon>Bacillati</taxon>
        <taxon>Bacillota</taxon>
        <taxon>Bacilli</taxon>
        <taxon>Lactobacillales</taxon>
        <taxon>Lactobacillaceae</taxon>
        <taxon>Levilactobacillus</taxon>
    </lineage>
</organism>
<feature type="transmembrane region" description="Helical" evidence="9">
    <location>
        <begin position="311"/>
        <end position="330"/>
    </location>
</feature>
<feature type="domain" description="PTS EIIC type-3" evidence="10">
    <location>
        <begin position="20"/>
        <end position="437"/>
    </location>
</feature>
<evidence type="ECO:0000259" key="10">
    <source>
        <dbReference type="PROSITE" id="PS51105"/>
    </source>
</evidence>
<comment type="function">
    <text evidence="8">The phosphoenolpyruvate-dependent sugar phosphotransferase system (PTS), a major carbohydrate active -transport system, catalyzes the phosphorylation of incoming sugar substrates concomitant with their translocation across the cell membrane.</text>
</comment>
<keyword evidence="6 9" id="KW-1133">Transmembrane helix</keyword>
<dbReference type="EMBL" id="AP012167">
    <property type="protein sequence ID" value="BAN05987.1"/>
    <property type="molecule type" value="Genomic_DNA"/>
</dbReference>
<gene>
    <name evidence="11" type="ORF">LVISKB_0352</name>
</gene>
<dbReference type="Pfam" id="PF02378">
    <property type="entry name" value="PTS_EIIC"/>
    <property type="match status" value="1"/>
</dbReference>
<protein>
    <recommendedName>
        <fullName evidence="8">Permease IIC component</fullName>
    </recommendedName>
</protein>
<evidence type="ECO:0000256" key="3">
    <source>
        <dbReference type="ARBA" id="ARBA00022475"/>
    </source>
</evidence>
<evidence type="ECO:0000256" key="6">
    <source>
        <dbReference type="ARBA" id="ARBA00022989"/>
    </source>
</evidence>
<evidence type="ECO:0000256" key="2">
    <source>
        <dbReference type="ARBA" id="ARBA00022448"/>
    </source>
</evidence>
<dbReference type="HOGENOM" id="CLU_029688_1_2_9"/>
<feature type="transmembrane region" description="Helical" evidence="9">
    <location>
        <begin position="247"/>
        <end position="266"/>
    </location>
</feature>
<comment type="subcellular location">
    <subcellularLocation>
        <location evidence="1">Cell membrane</location>
        <topology evidence="1">Multi-pass membrane protein</topology>
    </subcellularLocation>
</comment>
<dbReference type="PANTHER" id="PTHR33989">
    <property type="match status" value="1"/>
</dbReference>
<evidence type="ECO:0000313" key="11">
    <source>
        <dbReference type="EMBL" id="BAN05987.1"/>
    </source>
</evidence>
<dbReference type="InterPro" id="IPR003352">
    <property type="entry name" value="PTS_EIIC"/>
</dbReference>
<keyword evidence="3 8" id="KW-1003">Cell membrane</keyword>
<feature type="transmembrane region" description="Helical" evidence="9">
    <location>
        <begin position="122"/>
        <end position="146"/>
    </location>
</feature>
<keyword evidence="4 8" id="KW-0762">Sugar transport</keyword>
<dbReference type="GO" id="GO:1902815">
    <property type="term" value="P:N,N'-diacetylchitobiose import"/>
    <property type="evidence" value="ECO:0007669"/>
    <property type="project" value="TreeGrafter"/>
</dbReference>
<dbReference type="GO" id="GO:0008982">
    <property type="term" value="F:protein-N(PI)-phosphohistidine-sugar phosphotransferase activity"/>
    <property type="evidence" value="ECO:0007669"/>
    <property type="project" value="UniProtKB-UniRule"/>
</dbReference>
<evidence type="ECO:0000256" key="7">
    <source>
        <dbReference type="ARBA" id="ARBA00023136"/>
    </source>
</evidence>
<feature type="transmembrane region" description="Helical" evidence="9">
    <location>
        <begin position="206"/>
        <end position="227"/>
    </location>
</feature>
<dbReference type="InterPro" id="IPR004796">
    <property type="entry name" value="PTS_IIC_cello"/>
</dbReference>
<dbReference type="GO" id="GO:0005886">
    <property type="term" value="C:plasma membrane"/>
    <property type="evidence" value="ECO:0007669"/>
    <property type="project" value="UniProtKB-SubCell"/>
</dbReference>
<feature type="transmembrane region" description="Helical" evidence="9">
    <location>
        <begin position="86"/>
        <end position="115"/>
    </location>
</feature>
<keyword evidence="5 9" id="KW-0812">Transmembrane</keyword>
<evidence type="ECO:0000256" key="1">
    <source>
        <dbReference type="ARBA" id="ARBA00004651"/>
    </source>
</evidence>